<keyword evidence="4" id="KW-0597">Phosphoprotein</keyword>
<evidence type="ECO:0000259" key="8">
    <source>
        <dbReference type="PROSITE" id="PS50109"/>
    </source>
</evidence>
<evidence type="ECO:0000256" key="6">
    <source>
        <dbReference type="ARBA" id="ARBA00022777"/>
    </source>
</evidence>
<dbReference type="PANTHER" id="PTHR43547">
    <property type="entry name" value="TWO-COMPONENT HISTIDINE KINASE"/>
    <property type="match status" value="1"/>
</dbReference>
<dbReference type="FunFam" id="3.30.565.10:FF:000006">
    <property type="entry name" value="Sensor histidine kinase WalK"/>
    <property type="match status" value="1"/>
</dbReference>
<keyword evidence="5" id="KW-0808">Transferase</keyword>
<dbReference type="Pfam" id="PF00512">
    <property type="entry name" value="HisKA"/>
    <property type="match status" value="1"/>
</dbReference>
<evidence type="ECO:0000256" key="2">
    <source>
        <dbReference type="ARBA" id="ARBA00004370"/>
    </source>
</evidence>
<evidence type="ECO:0000256" key="4">
    <source>
        <dbReference type="ARBA" id="ARBA00022553"/>
    </source>
</evidence>
<comment type="subcellular location">
    <subcellularLocation>
        <location evidence="2">Membrane</location>
    </subcellularLocation>
</comment>
<reference evidence="9 10" key="1">
    <citation type="submission" date="2020-07" db="EMBL/GenBank/DDBJ databases">
        <title>Electron transfer.</title>
        <authorList>
            <person name="Huang L."/>
            <person name="Liu X."/>
            <person name="Zhou S."/>
        </authorList>
    </citation>
    <scope>NUCLEOTIDE SEQUENCE [LARGE SCALE GENOMIC DNA]</scope>
    <source>
        <strain evidence="9 10">Lx1</strain>
    </source>
</reference>
<dbReference type="CDD" id="cd00082">
    <property type="entry name" value="HisKA"/>
    <property type="match status" value="1"/>
</dbReference>
<organism evidence="9 10">
    <name type="scientific">Clostridium intestinale</name>
    <dbReference type="NCBI Taxonomy" id="36845"/>
    <lineage>
        <taxon>Bacteria</taxon>
        <taxon>Bacillati</taxon>
        <taxon>Bacillota</taxon>
        <taxon>Clostridia</taxon>
        <taxon>Eubacteriales</taxon>
        <taxon>Clostridiaceae</taxon>
        <taxon>Clostridium</taxon>
    </lineage>
</organism>
<dbReference type="EC" id="2.7.13.3" evidence="3"/>
<dbReference type="Pfam" id="PF02518">
    <property type="entry name" value="HATPase_c"/>
    <property type="match status" value="1"/>
</dbReference>
<dbReference type="InterPro" id="IPR005467">
    <property type="entry name" value="His_kinase_dom"/>
</dbReference>
<dbReference type="InterPro" id="IPR003594">
    <property type="entry name" value="HATPase_dom"/>
</dbReference>
<dbReference type="SMART" id="SM00387">
    <property type="entry name" value="HATPase_c"/>
    <property type="match status" value="1"/>
</dbReference>
<dbReference type="SMART" id="SM00388">
    <property type="entry name" value="HisKA"/>
    <property type="match status" value="1"/>
</dbReference>
<evidence type="ECO:0000256" key="7">
    <source>
        <dbReference type="ARBA" id="ARBA00023012"/>
    </source>
</evidence>
<evidence type="ECO:0000256" key="3">
    <source>
        <dbReference type="ARBA" id="ARBA00012438"/>
    </source>
</evidence>
<keyword evidence="7" id="KW-0902">Two-component regulatory system</keyword>
<dbReference type="InterPro" id="IPR036890">
    <property type="entry name" value="HATPase_C_sf"/>
</dbReference>
<dbReference type="InterPro" id="IPR036097">
    <property type="entry name" value="HisK_dim/P_sf"/>
</dbReference>
<dbReference type="PROSITE" id="PS50109">
    <property type="entry name" value="HIS_KIN"/>
    <property type="match status" value="1"/>
</dbReference>
<dbReference type="GO" id="GO:0000155">
    <property type="term" value="F:phosphorelay sensor kinase activity"/>
    <property type="evidence" value="ECO:0007669"/>
    <property type="project" value="InterPro"/>
</dbReference>
<dbReference type="InterPro" id="IPR004358">
    <property type="entry name" value="Sig_transdc_His_kin-like_C"/>
</dbReference>
<proteinExistence type="predicted"/>
<evidence type="ECO:0000256" key="5">
    <source>
        <dbReference type="ARBA" id="ARBA00022679"/>
    </source>
</evidence>
<dbReference type="SUPFAM" id="SSF47384">
    <property type="entry name" value="Homodimeric domain of signal transducing histidine kinase"/>
    <property type="match status" value="1"/>
</dbReference>
<dbReference type="CDD" id="cd00075">
    <property type="entry name" value="HATPase"/>
    <property type="match status" value="1"/>
</dbReference>
<dbReference type="Gene3D" id="1.10.287.130">
    <property type="match status" value="1"/>
</dbReference>
<dbReference type="Gene3D" id="3.30.565.10">
    <property type="entry name" value="Histidine kinase-like ATPase, C-terminal domain"/>
    <property type="match status" value="1"/>
</dbReference>
<comment type="catalytic activity">
    <reaction evidence="1">
        <text>ATP + protein L-histidine = ADP + protein N-phospho-L-histidine.</text>
        <dbReference type="EC" id="2.7.13.3"/>
    </reaction>
</comment>
<name>A0A7D6ZQG2_9CLOT</name>
<dbReference type="PANTHER" id="PTHR43547:SF2">
    <property type="entry name" value="HYBRID SIGNAL TRANSDUCTION HISTIDINE KINASE C"/>
    <property type="match status" value="1"/>
</dbReference>
<dbReference type="GO" id="GO:0016020">
    <property type="term" value="C:membrane"/>
    <property type="evidence" value="ECO:0007669"/>
    <property type="project" value="UniProtKB-SubCell"/>
</dbReference>
<dbReference type="EMBL" id="CP059378">
    <property type="protein sequence ID" value="QLY80063.1"/>
    <property type="molecule type" value="Genomic_DNA"/>
</dbReference>
<evidence type="ECO:0000313" key="10">
    <source>
        <dbReference type="Proteomes" id="UP000512286"/>
    </source>
</evidence>
<gene>
    <name evidence="9" type="ORF">HZF06_00225</name>
</gene>
<protein>
    <recommendedName>
        <fullName evidence="3">histidine kinase</fullName>
        <ecNumber evidence="3">2.7.13.3</ecNumber>
    </recommendedName>
</protein>
<evidence type="ECO:0000313" key="9">
    <source>
        <dbReference type="EMBL" id="QLY80063.1"/>
    </source>
</evidence>
<dbReference type="Proteomes" id="UP000512286">
    <property type="component" value="Chromosome"/>
</dbReference>
<dbReference type="KEGG" id="cint:HZF06_00225"/>
<evidence type="ECO:0000256" key="1">
    <source>
        <dbReference type="ARBA" id="ARBA00000085"/>
    </source>
</evidence>
<dbReference type="SUPFAM" id="SSF55874">
    <property type="entry name" value="ATPase domain of HSP90 chaperone/DNA topoisomerase II/histidine kinase"/>
    <property type="match status" value="1"/>
</dbReference>
<accession>A0A7D6ZQG2</accession>
<dbReference type="InterPro" id="IPR003661">
    <property type="entry name" value="HisK_dim/P_dom"/>
</dbReference>
<feature type="domain" description="Histidine kinase" evidence="8">
    <location>
        <begin position="52"/>
        <end position="272"/>
    </location>
</feature>
<keyword evidence="6 9" id="KW-0418">Kinase</keyword>
<sequence>MVYKIFEDEVLKMEEKLKYSDFNAFESILNDYEAKISDLRQKDYLKEEFILNISHDLRTHLNVVLSIMQLLKNKEYYTINNENKWNEYSNSIKKSCYKMLKLINNLIDVTKLENNYFICNKENLDIVSFLENIVTSVDKYAKDKNISLIFDTNEEECIIGVDPEVIDRIVMNLLSNAIKFSPKSSEILITLDIDKNSVCISVRDQGPGIPEQEKQLVFNRFHKVNKLLTSEYEGSGIGLNLVNNLVKTHKGSIDIINHKDGCEFVVKFPREYCQECQTRKKISSNNKVEVLEIEFSDIY</sequence>
<dbReference type="PRINTS" id="PR00344">
    <property type="entry name" value="BCTRLSENSOR"/>
</dbReference>
<dbReference type="AlphaFoldDB" id="A0A7D6ZQG2"/>